<dbReference type="InterPro" id="IPR009030">
    <property type="entry name" value="Growth_fac_rcpt_cys_sf"/>
</dbReference>
<name>A0A9N7V9L4_PLEPL</name>
<organism evidence="2 3">
    <name type="scientific">Pleuronectes platessa</name>
    <name type="common">European plaice</name>
    <dbReference type="NCBI Taxonomy" id="8262"/>
    <lineage>
        <taxon>Eukaryota</taxon>
        <taxon>Metazoa</taxon>
        <taxon>Chordata</taxon>
        <taxon>Craniata</taxon>
        <taxon>Vertebrata</taxon>
        <taxon>Euteleostomi</taxon>
        <taxon>Actinopterygii</taxon>
        <taxon>Neopterygii</taxon>
        <taxon>Teleostei</taxon>
        <taxon>Neoteleostei</taxon>
        <taxon>Acanthomorphata</taxon>
        <taxon>Carangaria</taxon>
        <taxon>Pleuronectiformes</taxon>
        <taxon>Pleuronectoidei</taxon>
        <taxon>Pleuronectidae</taxon>
        <taxon>Pleuronectes</taxon>
    </lineage>
</organism>
<feature type="domain" description="EGF-like" evidence="1">
    <location>
        <begin position="492"/>
        <end position="531"/>
    </location>
</feature>
<feature type="domain" description="EGF-like" evidence="1">
    <location>
        <begin position="231"/>
        <end position="262"/>
    </location>
</feature>
<dbReference type="SMART" id="SM00261">
    <property type="entry name" value="FU"/>
    <property type="match status" value="10"/>
</dbReference>
<evidence type="ECO:0000313" key="3">
    <source>
        <dbReference type="Proteomes" id="UP001153269"/>
    </source>
</evidence>
<proteinExistence type="predicted"/>
<comment type="caution">
    <text evidence="2">The sequence shown here is derived from an EMBL/GenBank/DDBJ whole genome shotgun (WGS) entry which is preliminary data.</text>
</comment>
<feature type="domain" description="EGF-like" evidence="1">
    <location>
        <begin position="129"/>
        <end position="165"/>
    </location>
</feature>
<sequence>MSYFSAAAEQSHAPSNSHGRVTSAGAHALPLTCSWKPLEAADHSLNAASDRSPRSLSSLRSDELVLRVILSAGVCEAPQLVPKSPGAAMRSVAACLLLVLCSAGFIAGKKASSPSCPSGRFLLKSQCVLCHPTCSECVGHELFECTTCGVDEDGQERFLHQGRCRTHCPRGLYPDRGHYACLPCIANCELCTDGNICAKCREHYKLQNGVCQTASCSTGQVPDPDTGECIDCEMGCKACSTDDPEICSSCLEGYFLFRHQCRRHCPQSTYEDWGRGVCLSCPALCTDCRSDTRCLACQPGYFLNGSECIKQCPQQTFSDSTGWRCQPCHSSCQTCCGPRSSDCELCLGGNPSLHGQCPLVNCPLGQYFDGVNSECHTCDASCKICFGPQAQDCSSCFKGYFLDQESSCVAQCPSGSYANTVTQLCEDCSPNSEGSCEACDSSCLTCDGIKSQCLSCADGYYLGSGMCRLNCSLRTYPADDGTCRRCPPHCDVCSDDRNCFKCSFLYLMLNGVCKASCPMGFYEDMEEGRCGQCHPTCASCSGPLSDDCETCSTFSPKLYKGACSKDCLTGTYYETEAMECQECHQTCISCSGPDANQCTQCEKGLVLDPNTLLCGVTGDTDCPPGTLPAR</sequence>
<feature type="domain" description="EGF-like" evidence="1">
    <location>
        <begin position="438"/>
        <end position="468"/>
    </location>
</feature>
<dbReference type="SUPFAM" id="SSF57184">
    <property type="entry name" value="Growth factor receptor domain"/>
    <property type="match status" value="4"/>
</dbReference>
<dbReference type="Gene3D" id="2.10.220.10">
    <property type="entry name" value="Hormone Receptor, Insulin-like Growth Factor Receptor 1, Chain A, domain 2"/>
    <property type="match status" value="7"/>
</dbReference>
<dbReference type="Proteomes" id="UP001153269">
    <property type="component" value="Unassembled WGS sequence"/>
</dbReference>
<feature type="domain" description="EGF-like" evidence="1">
    <location>
        <begin position="582"/>
        <end position="615"/>
    </location>
</feature>
<dbReference type="CDD" id="cd00064">
    <property type="entry name" value="FU"/>
    <property type="match status" value="4"/>
</dbReference>
<feature type="domain" description="EGF-like" evidence="1">
    <location>
        <begin position="280"/>
        <end position="309"/>
    </location>
</feature>
<dbReference type="SMART" id="SM00181">
    <property type="entry name" value="EGF"/>
    <property type="match status" value="7"/>
</dbReference>
<protein>
    <recommendedName>
        <fullName evidence="1">EGF-like domain-containing protein</fullName>
    </recommendedName>
</protein>
<keyword evidence="3" id="KW-1185">Reference proteome</keyword>
<dbReference type="InterPro" id="IPR000742">
    <property type="entry name" value="EGF"/>
</dbReference>
<feature type="domain" description="EGF-like" evidence="1">
    <location>
        <begin position="183"/>
        <end position="212"/>
    </location>
</feature>
<dbReference type="PANTHER" id="PTHR15332">
    <property type="entry name" value="PROPROTEIN CONVERTASE SUBTILISIN_KEXIN TYPE 5-LIKE"/>
    <property type="match status" value="1"/>
</dbReference>
<evidence type="ECO:0000259" key="1">
    <source>
        <dbReference type="SMART" id="SM00181"/>
    </source>
</evidence>
<dbReference type="PANTHER" id="PTHR15332:SF175">
    <property type="entry name" value="PROPROTEIN CONVERTASE SUBTILISIN_KEXIN TYPE 5-LIKE"/>
    <property type="match status" value="1"/>
</dbReference>
<dbReference type="EMBL" id="CADEAL010003925">
    <property type="protein sequence ID" value="CAB1446724.1"/>
    <property type="molecule type" value="Genomic_DNA"/>
</dbReference>
<accession>A0A9N7V9L4</accession>
<dbReference type="InterPro" id="IPR006212">
    <property type="entry name" value="Furin_repeat"/>
</dbReference>
<evidence type="ECO:0000313" key="2">
    <source>
        <dbReference type="EMBL" id="CAB1446724.1"/>
    </source>
</evidence>
<gene>
    <name evidence="2" type="ORF">PLEPLA_LOCUS34449</name>
</gene>
<reference evidence="2" key="1">
    <citation type="submission" date="2020-03" db="EMBL/GenBank/DDBJ databases">
        <authorList>
            <person name="Weist P."/>
        </authorList>
    </citation>
    <scope>NUCLEOTIDE SEQUENCE</scope>
</reference>
<dbReference type="AlphaFoldDB" id="A0A9N7V9L4"/>